<evidence type="ECO:0000259" key="5">
    <source>
        <dbReference type="Pfam" id="PF02601"/>
    </source>
</evidence>
<evidence type="ECO:0000256" key="3">
    <source>
        <dbReference type="ARBA" id="ARBA00022801"/>
    </source>
</evidence>
<dbReference type="GO" id="GO:0003676">
    <property type="term" value="F:nucleic acid binding"/>
    <property type="evidence" value="ECO:0007669"/>
    <property type="project" value="InterPro"/>
</dbReference>
<dbReference type="InterPro" id="IPR020579">
    <property type="entry name" value="Exonuc_VII_lsu_C"/>
</dbReference>
<protein>
    <submittedName>
        <fullName evidence="7">Exodeoxyribonuclease vii large subunit</fullName>
        <ecNumber evidence="7">3.1.11.6</ecNumber>
    </submittedName>
</protein>
<gene>
    <name evidence="7" type="ORF">ASZ90_012659</name>
</gene>
<dbReference type="InterPro" id="IPR025824">
    <property type="entry name" value="OB-fold_nuc-bd_dom"/>
</dbReference>
<evidence type="ECO:0000256" key="1">
    <source>
        <dbReference type="ARBA" id="ARBA00022490"/>
    </source>
</evidence>
<keyword evidence="4" id="KW-0269">Exonuclease</keyword>
<accession>A0A0W8F9U4</accession>
<dbReference type="InterPro" id="IPR003753">
    <property type="entry name" value="Exonuc_VII_L"/>
</dbReference>
<keyword evidence="3 7" id="KW-0378">Hydrolase</keyword>
<dbReference type="Pfam" id="PF02601">
    <property type="entry name" value="Exonuc_VII_L"/>
    <property type="match status" value="1"/>
</dbReference>
<evidence type="ECO:0000256" key="2">
    <source>
        <dbReference type="ARBA" id="ARBA00022722"/>
    </source>
</evidence>
<evidence type="ECO:0000313" key="7">
    <source>
        <dbReference type="EMBL" id="KUG17660.1"/>
    </source>
</evidence>
<dbReference type="GO" id="GO:0006308">
    <property type="term" value="P:DNA catabolic process"/>
    <property type="evidence" value="ECO:0007669"/>
    <property type="project" value="InterPro"/>
</dbReference>
<evidence type="ECO:0000256" key="4">
    <source>
        <dbReference type="ARBA" id="ARBA00022839"/>
    </source>
</evidence>
<sequence>MLLNNPLYKRRSLTQIFTVTNLNERIRERLENDPRLHDLWAQGEVSNFVHHRSGHMYFTLKDRDSQISCVLFKGNIGQVETELRNGMNVLLFGDVAVYRPQGRVQLVARAIKRDAGLGFRFLQFEALKKKLGEEGLFDEEQKRPLPLYPERIGIVTSLQGAALRDVVRTIGPYPARIIISPARVQGEKAEESIVSALLALQGRTDLIIVCRGGGSAEDLWCFNSEVVARAVFACDSPVISAVGHETDVTITDFAADMRAATPTAAAKIAVPDVADLKIRLEQSQVRIMRALWTSLERKEERLEYIQRSLSPSRMYSITGDLRQRLDHLSDGLDLAQAEMLKARKTRLDAAKGKLAAVGPRATLQRGYALVRSKKGLVVAWDDVLPGEEVELILGRGALRCRILECIDEKEMDG</sequence>
<organism evidence="7">
    <name type="scientific">hydrocarbon metagenome</name>
    <dbReference type="NCBI Taxonomy" id="938273"/>
    <lineage>
        <taxon>unclassified sequences</taxon>
        <taxon>metagenomes</taxon>
        <taxon>ecological metagenomes</taxon>
    </lineage>
</organism>
<dbReference type="AlphaFoldDB" id="A0A0W8F9U4"/>
<dbReference type="GO" id="GO:0008855">
    <property type="term" value="F:exodeoxyribonuclease VII activity"/>
    <property type="evidence" value="ECO:0007669"/>
    <property type="project" value="UniProtKB-EC"/>
</dbReference>
<keyword evidence="1" id="KW-0963">Cytoplasm</keyword>
<reference evidence="7" key="1">
    <citation type="journal article" date="2015" name="Proc. Natl. Acad. Sci. U.S.A.">
        <title>Networks of energetic and metabolic interactions define dynamics in microbial communities.</title>
        <authorList>
            <person name="Embree M."/>
            <person name="Liu J.K."/>
            <person name="Al-Bassam M.M."/>
            <person name="Zengler K."/>
        </authorList>
    </citation>
    <scope>NUCLEOTIDE SEQUENCE</scope>
</reference>
<dbReference type="CDD" id="cd04489">
    <property type="entry name" value="ExoVII_LU_OBF"/>
    <property type="match status" value="1"/>
</dbReference>
<feature type="domain" description="OB-fold nucleic acid binding" evidence="6">
    <location>
        <begin position="17"/>
        <end position="111"/>
    </location>
</feature>
<dbReference type="GO" id="GO:0009318">
    <property type="term" value="C:exodeoxyribonuclease VII complex"/>
    <property type="evidence" value="ECO:0007669"/>
    <property type="project" value="InterPro"/>
</dbReference>
<keyword evidence="2" id="KW-0540">Nuclease</keyword>
<dbReference type="HAMAP" id="MF_00378">
    <property type="entry name" value="Exonuc_7_L"/>
    <property type="match status" value="1"/>
</dbReference>
<feature type="domain" description="Exonuclease VII large subunit C-terminal" evidence="5">
    <location>
        <begin position="136"/>
        <end position="333"/>
    </location>
</feature>
<evidence type="ECO:0000259" key="6">
    <source>
        <dbReference type="Pfam" id="PF13742"/>
    </source>
</evidence>
<dbReference type="NCBIfam" id="TIGR00237">
    <property type="entry name" value="xseA"/>
    <property type="match status" value="1"/>
</dbReference>
<dbReference type="Pfam" id="PF13742">
    <property type="entry name" value="tRNA_anti_2"/>
    <property type="match status" value="1"/>
</dbReference>
<proteinExistence type="inferred from homology"/>
<dbReference type="PANTHER" id="PTHR30008:SF0">
    <property type="entry name" value="EXODEOXYRIBONUCLEASE 7 LARGE SUBUNIT"/>
    <property type="match status" value="1"/>
</dbReference>
<dbReference type="EMBL" id="LNQE01001426">
    <property type="protein sequence ID" value="KUG17660.1"/>
    <property type="molecule type" value="Genomic_DNA"/>
</dbReference>
<comment type="caution">
    <text evidence="7">The sequence shown here is derived from an EMBL/GenBank/DDBJ whole genome shotgun (WGS) entry which is preliminary data.</text>
</comment>
<name>A0A0W8F9U4_9ZZZZ</name>
<dbReference type="PANTHER" id="PTHR30008">
    <property type="entry name" value="EXODEOXYRIBONUCLEASE 7 LARGE SUBUNIT"/>
    <property type="match status" value="1"/>
</dbReference>
<dbReference type="EC" id="3.1.11.6" evidence="7"/>